<dbReference type="GO" id="GO:0005829">
    <property type="term" value="C:cytosol"/>
    <property type="evidence" value="ECO:0007669"/>
    <property type="project" value="TreeGrafter"/>
</dbReference>
<feature type="region of interest" description="Disordered" evidence="1">
    <location>
        <begin position="152"/>
        <end position="206"/>
    </location>
</feature>
<sequence length="474" mass="52870">MAQMEEEPYTSEESFATRLSSLPLIQSTKECYNECKEGSTLFNIGSTMVEYGLGAVTWTTKPLQFGLSTLFKSQATRLECVASHCLDTIEDNYPVTQQPVKKIGKRIKRRMMGYVNSGTQAIMTSSLGQGAINGLDVLVTASEVVLNKIAPRKSPDTHTSTIVHSPLNEKNPTIQGSVKEDEKKAAVPKKTEASIRSPIESLSEHQQSEDVRSHLLTFATYPLRCAVEILKAIQDFLHQMEYGKVWSSTHVSPQKLAEIQRRRKVSPKKRLPKRPFYQRLAGAVLSVFSFGQGKKELSKPVRIRRQLGSEEGEVDQRPCSASDDAERKRKHDDIESESDSEYSDDDDFYDDDDYVSEEDPDYEPSREGIADDSLEYQEGETESDVDLQEDDMSPAASRTRYQNRKTKSGSSQNEKKKGTTPKKGDIVNSKNSKQKEQAKPVKAAADSNTSPKVTSTSNSVDFPPLSHVTVNGHK</sequence>
<feature type="compositionally biased region" description="Basic and acidic residues" evidence="1">
    <location>
        <begin position="324"/>
        <end position="333"/>
    </location>
</feature>
<dbReference type="InParanoid" id="A0A1S3JW63"/>
<evidence type="ECO:0000313" key="2">
    <source>
        <dbReference type="Proteomes" id="UP000085678"/>
    </source>
</evidence>
<dbReference type="GO" id="GO:0005811">
    <property type="term" value="C:lipid droplet"/>
    <property type="evidence" value="ECO:0007669"/>
    <property type="project" value="TreeGrafter"/>
</dbReference>
<feature type="compositionally biased region" description="Basic and acidic residues" evidence="1">
    <location>
        <begin position="413"/>
        <end position="425"/>
    </location>
</feature>
<dbReference type="PANTHER" id="PTHR14024">
    <property type="entry name" value="PERILIPIN"/>
    <property type="match status" value="1"/>
</dbReference>
<dbReference type="KEGG" id="lak:106176672"/>
<dbReference type="GO" id="GO:0019915">
    <property type="term" value="P:lipid storage"/>
    <property type="evidence" value="ECO:0007669"/>
    <property type="project" value="TreeGrafter"/>
</dbReference>
<feature type="compositionally biased region" description="Polar residues" evidence="1">
    <location>
        <begin position="446"/>
        <end position="460"/>
    </location>
</feature>
<name>A0A1S3JW63_LINAN</name>
<feature type="compositionally biased region" description="Basic and acidic residues" evidence="1">
    <location>
        <begin position="178"/>
        <end position="193"/>
    </location>
</feature>
<dbReference type="GO" id="GO:0010890">
    <property type="term" value="P:positive regulation of triglyceride storage"/>
    <property type="evidence" value="ECO:0007669"/>
    <property type="project" value="TreeGrafter"/>
</dbReference>
<feature type="compositionally biased region" description="Acidic residues" evidence="1">
    <location>
        <begin position="370"/>
        <end position="392"/>
    </location>
</feature>
<dbReference type="RefSeq" id="XP_013414608.1">
    <property type="nucleotide sequence ID" value="XM_013559154.1"/>
</dbReference>
<gene>
    <name evidence="3" type="primary">LOC106176672</name>
</gene>
<dbReference type="AlphaFoldDB" id="A0A1S3JW63"/>
<dbReference type="Proteomes" id="UP000085678">
    <property type="component" value="Unplaced"/>
</dbReference>
<dbReference type="PANTHER" id="PTHR14024:SF49">
    <property type="entry name" value="LIPID STORAGE DROPLETS SURFACE-BINDING PROTEIN 1"/>
    <property type="match status" value="1"/>
</dbReference>
<feature type="compositionally biased region" description="Polar residues" evidence="1">
    <location>
        <begin position="157"/>
        <end position="176"/>
    </location>
</feature>
<evidence type="ECO:0000256" key="1">
    <source>
        <dbReference type="SAM" id="MobiDB-lite"/>
    </source>
</evidence>
<protein>
    <submittedName>
        <fullName evidence="3">Uncharacterized protein LOC106176672</fullName>
    </submittedName>
</protein>
<keyword evidence="2" id="KW-1185">Reference proteome</keyword>
<dbReference type="OrthoDB" id="6124434at2759"/>
<feature type="compositionally biased region" description="Acidic residues" evidence="1">
    <location>
        <begin position="334"/>
        <end position="362"/>
    </location>
</feature>
<dbReference type="GeneID" id="106176672"/>
<feature type="region of interest" description="Disordered" evidence="1">
    <location>
        <begin position="307"/>
        <end position="474"/>
    </location>
</feature>
<proteinExistence type="predicted"/>
<accession>A0A1S3JW63</accession>
<organism evidence="2 3">
    <name type="scientific">Lingula anatina</name>
    <name type="common">Brachiopod</name>
    <name type="synonym">Lingula unguis</name>
    <dbReference type="NCBI Taxonomy" id="7574"/>
    <lineage>
        <taxon>Eukaryota</taxon>
        <taxon>Metazoa</taxon>
        <taxon>Spiralia</taxon>
        <taxon>Lophotrochozoa</taxon>
        <taxon>Brachiopoda</taxon>
        <taxon>Linguliformea</taxon>
        <taxon>Lingulata</taxon>
        <taxon>Lingulida</taxon>
        <taxon>Linguloidea</taxon>
        <taxon>Lingulidae</taxon>
        <taxon>Lingula</taxon>
    </lineage>
</organism>
<evidence type="ECO:0000313" key="3">
    <source>
        <dbReference type="RefSeq" id="XP_013414608.1"/>
    </source>
</evidence>
<reference evidence="3" key="1">
    <citation type="submission" date="2025-08" db="UniProtKB">
        <authorList>
            <consortium name="RefSeq"/>
        </authorList>
    </citation>
    <scope>IDENTIFICATION</scope>
    <source>
        <tissue evidence="3">Gonads</tissue>
    </source>
</reference>